<feature type="domain" description="Transglutaminase-like" evidence="3">
    <location>
        <begin position="153"/>
        <end position="207"/>
    </location>
</feature>
<evidence type="ECO:0000313" key="5">
    <source>
        <dbReference type="Proteomes" id="UP000260649"/>
    </source>
</evidence>
<protein>
    <recommendedName>
        <fullName evidence="3">Transglutaminase-like domain-containing protein</fullName>
    </recommendedName>
</protein>
<dbReference type="InterPro" id="IPR038765">
    <property type="entry name" value="Papain-like_cys_pep_sf"/>
</dbReference>
<organism evidence="4 5">
    <name type="scientific">Evtepia gabavorous</name>
    <dbReference type="NCBI Taxonomy" id="2211183"/>
    <lineage>
        <taxon>Bacteria</taxon>
        <taxon>Bacillati</taxon>
        <taxon>Bacillota</taxon>
        <taxon>Clostridia</taxon>
        <taxon>Eubacteriales</taxon>
        <taxon>Evtepia</taxon>
    </lineage>
</organism>
<keyword evidence="2" id="KW-1133">Transmembrane helix</keyword>
<dbReference type="OrthoDB" id="9788327at2"/>
<dbReference type="Gene3D" id="3.10.620.30">
    <property type="match status" value="1"/>
</dbReference>
<evidence type="ECO:0000313" key="4">
    <source>
        <dbReference type="EMBL" id="RFT06255.1"/>
    </source>
</evidence>
<evidence type="ECO:0000259" key="3">
    <source>
        <dbReference type="SMART" id="SM00460"/>
    </source>
</evidence>
<evidence type="ECO:0000256" key="2">
    <source>
        <dbReference type="SAM" id="Phobius"/>
    </source>
</evidence>
<dbReference type="SUPFAM" id="SSF54001">
    <property type="entry name" value="Cysteine proteinases"/>
    <property type="match status" value="1"/>
</dbReference>
<dbReference type="InterPro" id="IPR002931">
    <property type="entry name" value="Transglutaminase-like"/>
</dbReference>
<sequence>MTERVILESEVFMTDTKKNTLTILAVVLTIAVIFSACTSIFTAKAVYDLRAEAKAQTETQEDGVVILDQYEIVSTLPISEAYRSGNTNGLSAKDKETLELASAVLKEIITEDMTPYEKEKAVYDWMAKELSYDTGALQVVPQTSADCDNPYGTLKYHNAVCVGYATTFRLFMQMLDIPCMVVHNTERYHSWNLVQIEGNWYHVDIYSDQGVGSYANFNMNDELAAVSHDWDRDFFPAATSLEYNYAYQNRVSVKDIYQIPAMIRQAMEEKQGGLFLDFPSLDENGAQIVEAMISGVETALAESPEGPALWMHWSWMPISGSGYVLGLSIEGYDAEEAPEATISEEDQQKVEQAVNDAFGANLDWESIQAGMDDGGGSGESSEFLTDSAEELLP</sequence>
<dbReference type="Proteomes" id="UP000260649">
    <property type="component" value="Unassembled WGS sequence"/>
</dbReference>
<reference evidence="4 5" key="1">
    <citation type="submission" date="2018-07" db="EMBL/GenBank/DDBJ databases">
        <title>GABA Modulating Bacteria of the Human Gut Microbiota.</title>
        <authorList>
            <person name="Strandwitz P."/>
            <person name="Kim K.H."/>
            <person name="Terekhova D."/>
            <person name="Liu J.K."/>
            <person name="Sharma A."/>
            <person name="Levering J."/>
            <person name="Mcdonald D."/>
            <person name="Dietrich D."/>
            <person name="Ramadhar T.R."/>
            <person name="Lekbua A."/>
            <person name="Mroue N."/>
            <person name="Liston C."/>
            <person name="Stewart E.J."/>
            <person name="Dubin M.J."/>
            <person name="Zengler K."/>
            <person name="Knight R."/>
            <person name="Gilbert J.A."/>
            <person name="Clardy J."/>
            <person name="Lewis K."/>
        </authorList>
    </citation>
    <scope>NUCLEOTIDE SEQUENCE [LARGE SCALE GENOMIC DNA]</scope>
    <source>
        <strain evidence="4 5">KLE1738</strain>
    </source>
</reference>
<accession>A0A3E2B2P1</accession>
<proteinExistence type="predicted"/>
<dbReference type="Pfam" id="PF01841">
    <property type="entry name" value="Transglut_core"/>
    <property type="match status" value="1"/>
</dbReference>
<dbReference type="SMART" id="SM00460">
    <property type="entry name" value="TGc"/>
    <property type="match status" value="1"/>
</dbReference>
<evidence type="ECO:0000256" key="1">
    <source>
        <dbReference type="SAM" id="MobiDB-lite"/>
    </source>
</evidence>
<feature type="region of interest" description="Disordered" evidence="1">
    <location>
        <begin position="366"/>
        <end position="393"/>
    </location>
</feature>
<dbReference type="AlphaFoldDB" id="A0A3E2B2P1"/>
<keyword evidence="2" id="KW-0472">Membrane</keyword>
<name>A0A3E2B2P1_9FIRM</name>
<feature type="transmembrane region" description="Helical" evidence="2">
    <location>
        <begin position="21"/>
        <end position="41"/>
    </location>
</feature>
<keyword evidence="5" id="KW-1185">Reference proteome</keyword>
<gene>
    <name evidence="4" type="ORF">DV520_08575</name>
</gene>
<keyword evidence="2" id="KW-0812">Transmembrane</keyword>
<dbReference type="EMBL" id="QQRQ01000014">
    <property type="protein sequence ID" value="RFT06255.1"/>
    <property type="molecule type" value="Genomic_DNA"/>
</dbReference>
<comment type="caution">
    <text evidence="4">The sequence shown here is derived from an EMBL/GenBank/DDBJ whole genome shotgun (WGS) entry which is preliminary data.</text>
</comment>